<evidence type="ECO:0000313" key="5">
    <source>
        <dbReference type="EMBL" id="AHG91830.1"/>
    </source>
</evidence>
<dbReference type="SUPFAM" id="SSF56112">
    <property type="entry name" value="Protein kinase-like (PK-like)"/>
    <property type="match status" value="1"/>
</dbReference>
<feature type="domain" description="ABC1 atypical kinase-like" evidence="4">
    <location>
        <begin position="144"/>
        <end position="392"/>
    </location>
</feature>
<evidence type="ECO:0000256" key="1">
    <source>
        <dbReference type="ARBA" id="ARBA00009670"/>
    </source>
</evidence>
<dbReference type="PANTHER" id="PTHR10566">
    <property type="entry name" value="CHAPERONE-ACTIVITY OF BC1 COMPLEX CABC1 -RELATED"/>
    <property type="match status" value="1"/>
</dbReference>
<proteinExistence type="inferred from homology"/>
<dbReference type="eggNOG" id="COG0661">
    <property type="taxonomic scope" value="Bacteria"/>
</dbReference>
<gene>
    <name evidence="5" type="ORF">J421_4293</name>
</gene>
<reference evidence="5 6" key="1">
    <citation type="journal article" date="2014" name="Genome Announc.">
        <title>Genome Sequence and Methylome of Soil Bacterium Gemmatirosa kalamazoonensis KBS708T, a Member of the Rarely Cultivated Gemmatimonadetes Phylum.</title>
        <authorList>
            <person name="Debruyn J.M."/>
            <person name="Radosevich M."/>
            <person name="Wommack K.E."/>
            <person name="Polson S.W."/>
            <person name="Hauser L.J."/>
            <person name="Fawaz M.N."/>
            <person name="Korlach J."/>
            <person name="Tsai Y.C."/>
        </authorList>
    </citation>
    <scope>NUCLEOTIDE SEQUENCE [LARGE SCALE GENOMIC DNA]</scope>
    <source>
        <strain evidence="5 6">KBS708</strain>
    </source>
</reference>
<keyword evidence="3" id="KW-1133">Transmembrane helix</keyword>
<organism evidence="5 6">
    <name type="scientific">Gemmatirosa kalamazoonensis</name>
    <dbReference type="NCBI Taxonomy" id="861299"/>
    <lineage>
        <taxon>Bacteria</taxon>
        <taxon>Pseudomonadati</taxon>
        <taxon>Gemmatimonadota</taxon>
        <taxon>Gemmatimonadia</taxon>
        <taxon>Gemmatimonadales</taxon>
        <taxon>Gemmatimonadaceae</taxon>
        <taxon>Gemmatirosa</taxon>
    </lineage>
</organism>
<sequence length="581" mass="62934">MSETTHAPPALPARESSATSARPALPPPAVAPQPTRPTPHGRASLAGRFFTIWRHVLGLLAGGLVAHVRALPPERRRGLRSLGNRVGAALVRPFLDGELARLPFPAQLRRRLELLGPTFIKLGQILAIREDLLPRAVTSELQNLFDRLPAVPFAEARAIIERSLGRPIADLFESVEDPPIGSASIAQVHRAWLLGGEAVVVKVMKPGVADLIRADLTLLGAVGRLLEAVIPRYQPRQVISEFAAYTIREIDYGYEADNAETFAANFADEPDVVFPRIVRDASAADVLTMEFLDGLKPSDPRVLAMPAESRARLIDLGAAAIVRMLYQDGFFHADLHAGNLLVLPGDPATGSPVRVGFIDLGMVGRFEERTRRRMLHYFNALVNGDVDGATQHLADLATSDAQGDMPGFRRAVADLSRRFVAQSRTGQFSLAQLILESVGLGARYRVYFPVEMTLMVKALVTFEGVGRLLDPHLDVASAAQVHVTRVFRRTFNPQALVQELWRSAPEMMDLVSQLPRLMGAGFRAAEETLSGKPRPNPLAGVRGAILSGACIVAAALVVVQHGPIALSIGLFVIAALLGVFR</sequence>
<protein>
    <submittedName>
        <fullName evidence="5">ABC-1 domain-containing protein</fullName>
    </submittedName>
</protein>
<dbReference type="AlphaFoldDB" id="W0RND3"/>
<dbReference type="InParanoid" id="W0RND3"/>
<feature type="compositionally biased region" description="Pro residues" evidence="2">
    <location>
        <begin position="24"/>
        <end position="37"/>
    </location>
</feature>
<evidence type="ECO:0000256" key="3">
    <source>
        <dbReference type="SAM" id="Phobius"/>
    </source>
</evidence>
<comment type="similarity">
    <text evidence="1">Belongs to the protein kinase superfamily. ADCK protein kinase family.</text>
</comment>
<feature type="transmembrane region" description="Helical" evidence="3">
    <location>
        <begin position="564"/>
        <end position="580"/>
    </location>
</feature>
<name>W0RND3_9BACT</name>
<dbReference type="PATRIC" id="fig|861299.3.peg.4352"/>
<dbReference type="EMBL" id="CP007128">
    <property type="protein sequence ID" value="AHG91830.1"/>
    <property type="molecule type" value="Genomic_DNA"/>
</dbReference>
<dbReference type="Proteomes" id="UP000019151">
    <property type="component" value="Chromosome"/>
</dbReference>
<accession>W0RND3</accession>
<evidence type="ECO:0000256" key="2">
    <source>
        <dbReference type="SAM" id="MobiDB-lite"/>
    </source>
</evidence>
<keyword evidence="3" id="KW-0812">Transmembrane</keyword>
<dbReference type="Pfam" id="PF03109">
    <property type="entry name" value="ABC1"/>
    <property type="match status" value="1"/>
</dbReference>
<evidence type="ECO:0000313" key="6">
    <source>
        <dbReference type="Proteomes" id="UP000019151"/>
    </source>
</evidence>
<dbReference type="CDD" id="cd05121">
    <property type="entry name" value="ABC1_ADCK3-like"/>
    <property type="match status" value="1"/>
</dbReference>
<dbReference type="STRING" id="861299.J421_4293"/>
<feature type="region of interest" description="Disordered" evidence="2">
    <location>
        <begin position="1"/>
        <end position="41"/>
    </location>
</feature>
<dbReference type="KEGG" id="gba:J421_4293"/>
<keyword evidence="6" id="KW-1185">Reference proteome</keyword>
<evidence type="ECO:0000259" key="4">
    <source>
        <dbReference type="Pfam" id="PF03109"/>
    </source>
</evidence>
<dbReference type="OrthoDB" id="9795390at2"/>
<dbReference type="PANTHER" id="PTHR10566:SF113">
    <property type="entry name" value="PROTEIN ACTIVITY OF BC1 COMPLEX KINASE 7, CHLOROPLASTIC"/>
    <property type="match status" value="1"/>
</dbReference>
<keyword evidence="3" id="KW-0472">Membrane</keyword>
<dbReference type="InterPro" id="IPR011009">
    <property type="entry name" value="Kinase-like_dom_sf"/>
</dbReference>
<dbReference type="RefSeq" id="WP_104022926.1">
    <property type="nucleotide sequence ID" value="NZ_CP007128.1"/>
</dbReference>
<dbReference type="InterPro" id="IPR050154">
    <property type="entry name" value="UbiB_kinase"/>
</dbReference>
<dbReference type="HOGENOM" id="CLU_006533_0_2_0"/>
<dbReference type="InterPro" id="IPR004147">
    <property type="entry name" value="ABC1_dom"/>
</dbReference>